<dbReference type="GO" id="GO:0061459">
    <property type="term" value="F:L-arginine transmembrane transporter activity"/>
    <property type="evidence" value="ECO:0007669"/>
    <property type="project" value="TreeGrafter"/>
</dbReference>
<organism evidence="2">
    <name type="scientific">Timema shepardi</name>
    <name type="common">Walking stick</name>
    <dbReference type="NCBI Taxonomy" id="629360"/>
    <lineage>
        <taxon>Eukaryota</taxon>
        <taxon>Metazoa</taxon>
        <taxon>Ecdysozoa</taxon>
        <taxon>Arthropoda</taxon>
        <taxon>Hexapoda</taxon>
        <taxon>Insecta</taxon>
        <taxon>Pterygota</taxon>
        <taxon>Neoptera</taxon>
        <taxon>Polyneoptera</taxon>
        <taxon>Phasmatodea</taxon>
        <taxon>Timematodea</taxon>
        <taxon>Timematoidea</taxon>
        <taxon>Timematidae</taxon>
        <taxon>Timema</taxon>
    </lineage>
</organism>
<feature type="region of interest" description="Disordered" evidence="1">
    <location>
        <begin position="414"/>
        <end position="438"/>
    </location>
</feature>
<sequence>MSAVIVSEVPDYWPVMCGLLKELYWSNVVCSDSVSTIFSPRAAETSILDWARHQLCNLVYKTARLAFVASRLHTVKPERLEGVNSPRLCGNSAALSDTITGRPRSWKNWLNLWILRPMTLTLTVYDLYKTQSWDPGLKGYPLSSSVTDDPKMSSDTVRRGDIDGNVTNPLPRSKVMDMASTRPTSSIASLMTITNIACEFQKAADANSEFTKQPVAMLMEKNRNPTLLSALFQQVSWELSVSTKEVMGLLYIPKCWLSEVSWELSVSTKEAMGLLSACTQPLGWLVLPAPSGRNHAQMFGSCVSALTRKKAVTDEKSELSRCLTMLDLTLLGVGSTLGLGVYVLAGSVAKSEAGPAVTLSFLVAAVASAFAEEVNPHLRGGRVFRKNHPSSPDRDLNLDLPVLSSRAQHDKPLANYATEEPYKNQSPPTPTPSRQQAQNPPLITFLCVAVMQ</sequence>
<dbReference type="Gene3D" id="1.20.1740.10">
    <property type="entry name" value="Amino acid/polyamine transporter I"/>
    <property type="match status" value="1"/>
</dbReference>
<dbReference type="GO" id="GO:0097638">
    <property type="term" value="P:L-arginine import across plasma membrane"/>
    <property type="evidence" value="ECO:0007669"/>
    <property type="project" value="TreeGrafter"/>
</dbReference>
<accession>A0A7R9AS12</accession>
<feature type="region of interest" description="Disordered" evidence="1">
    <location>
        <begin position="144"/>
        <end position="166"/>
    </location>
</feature>
<feature type="compositionally biased region" description="Basic and acidic residues" evidence="1">
    <location>
        <begin position="148"/>
        <end position="162"/>
    </location>
</feature>
<name>A0A7R9AS12_TIMSH</name>
<dbReference type="PANTHER" id="PTHR43243">
    <property type="entry name" value="INNER MEMBRANE TRANSPORTER YGJI-RELATED"/>
    <property type="match status" value="1"/>
</dbReference>
<proteinExistence type="predicted"/>
<evidence type="ECO:0000256" key="1">
    <source>
        <dbReference type="SAM" id="MobiDB-lite"/>
    </source>
</evidence>
<dbReference type="AlphaFoldDB" id="A0A7R9AS12"/>
<dbReference type="PANTHER" id="PTHR43243:SF95">
    <property type="entry name" value="LD37241P"/>
    <property type="match status" value="1"/>
</dbReference>
<gene>
    <name evidence="2" type="ORF">TSIB3V08_LOCUS3713</name>
</gene>
<evidence type="ECO:0000313" key="2">
    <source>
        <dbReference type="EMBL" id="CAD7259508.1"/>
    </source>
</evidence>
<dbReference type="GO" id="GO:0005886">
    <property type="term" value="C:plasma membrane"/>
    <property type="evidence" value="ECO:0007669"/>
    <property type="project" value="TreeGrafter"/>
</dbReference>
<dbReference type="EMBL" id="OC001256">
    <property type="protein sequence ID" value="CAD7259508.1"/>
    <property type="molecule type" value="Genomic_DNA"/>
</dbReference>
<dbReference type="GO" id="GO:0015189">
    <property type="term" value="F:L-lysine transmembrane transporter activity"/>
    <property type="evidence" value="ECO:0007669"/>
    <property type="project" value="TreeGrafter"/>
</dbReference>
<dbReference type="GO" id="GO:0000064">
    <property type="term" value="F:L-ornithine transmembrane transporter activity"/>
    <property type="evidence" value="ECO:0007669"/>
    <property type="project" value="TreeGrafter"/>
</dbReference>
<protein>
    <submittedName>
        <fullName evidence="2">Uncharacterized protein</fullName>
    </submittedName>
</protein>
<feature type="region of interest" description="Disordered" evidence="1">
    <location>
        <begin position="381"/>
        <end position="402"/>
    </location>
</feature>
<reference evidence="2" key="1">
    <citation type="submission" date="2020-11" db="EMBL/GenBank/DDBJ databases">
        <authorList>
            <person name="Tran Van P."/>
        </authorList>
    </citation>
    <scope>NUCLEOTIDE SEQUENCE</scope>
</reference>